<sequence>MKNQIWEKLYLESSSLTRPVMAEGLIPENQLEEFKSLLLSIIREFLRKGDLHLGLKTYIDNIQSQEIPEIMASKLPQQDETLENWAYSIFGEQKFGVILNYLEEYSNEFSEKAAILIKPLLEKAGLPLEGISFLFFMGNYGFTPFGIHKENVGEEGVLFHLGPGEKQFYTWDKPEYNVIEHNSQIFRNIDEMLPESVSYSLKPGNAMFIPHQVFHVANTPEFSISFVMDYVNPPMDRFENELLKAANEENLNLQNRFQKPLHGDSPSSEWGQFLNQESIQKKLEIAFRRHILSLKSNGGIKRKSKPNFRLHLPNGNFIIKGKSIFPIQIDSQADGSNLIFARGHRIASKGHPKLSQLIQKINDGESFNLNTIQNLLFPEWDLVDIFSFFSELQKTETIDIQPQIE</sequence>
<dbReference type="STRING" id="1073327.SAMN04488108_2347"/>
<gene>
    <name evidence="1" type="ORF">SAMN04488108_2347</name>
</gene>
<keyword evidence="2" id="KW-1185">Reference proteome</keyword>
<dbReference type="SUPFAM" id="SSF51197">
    <property type="entry name" value="Clavaminate synthase-like"/>
    <property type="match status" value="1"/>
</dbReference>
<dbReference type="OrthoDB" id="4518480at2"/>
<protein>
    <recommendedName>
        <fullName evidence="3">Cupin superfamily protein</fullName>
    </recommendedName>
</protein>
<dbReference type="EMBL" id="FRXN01000003">
    <property type="protein sequence ID" value="SHO62837.1"/>
    <property type="molecule type" value="Genomic_DNA"/>
</dbReference>
<reference evidence="2" key="1">
    <citation type="submission" date="2016-12" db="EMBL/GenBank/DDBJ databases">
        <authorList>
            <person name="Varghese N."/>
            <person name="Submissions S."/>
        </authorList>
    </citation>
    <scope>NUCLEOTIDE SEQUENCE [LARGE SCALE GENOMIC DNA]</scope>
    <source>
        <strain evidence="2">DSM 25035</strain>
    </source>
</reference>
<name>A0A1M7ZD80_9BACT</name>
<proteinExistence type="predicted"/>
<evidence type="ECO:0000313" key="2">
    <source>
        <dbReference type="Proteomes" id="UP000184609"/>
    </source>
</evidence>
<dbReference type="Gene3D" id="2.60.120.650">
    <property type="entry name" value="Cupin"/>
    <property type="match status" value="1"/>
</dbReference>
<dbReference type="RefSeq" id="WP_073571996.1">
    <property type="nucleotide sequence ID" value="NZ_FRXN01000003.1"/>
</dbReference>
<evidence type="ECO:0000313" key="1">
    <source>
        <dbReference type="EMBL" id="SHO62837.1"/>
    </source>
</evidence>
<evidence type="ECO:0008006" key="3">
    <source>
        <dbReference type="Google" id="ProtNLM"/>
    </source>
</evidence>
<dbReference type="AlphaFoldDB" id="A0A1M7ZD80"/>
<dbReference type="Proteomes" id="UP000184609">
    <property type="component" value="Unassembled WGS sequence"/>
</dbReference>
<organism evidence="1 2">
    <name type="scientific">Algoriphagus zhangzhouensis</name>
    <dbReference type="NCBI Taxonomy" id="1073327"/>
    <lineage>
        <taxon>Bacteria</taxon>
        <taxon>Pseudomonadati</taxon>
        <taxon>Bacteroidota</taxon>
        <taxon>Cytophagia</taxon>
        <taxon>Cytophagales</taxon>
        <taxon>Cyclobacteriaceae</taxon>
        <taxon>Algoriphagus</taxon>
    </lineage>
</organism>
<accession>A0A1M7ZD80</accession>